<dbReference type="PANTHER" id="PTHR45138:SF9">
    <property type="entry name" value="DIGUANYLATE CYCLASE DGCM-RELATED"/>
    <property type="match status" value="1"/>
</dbReference>
<evidence type="ECO:0000313" key="5">
    <source>
        <dbReference type="EMBL" id="MDN2480869.1"/>
    </source>
</evidence>
<dbReference type="EMBL" id="JAUEOZ010000001">
    <property type="protein sequence ID" value="MDN2480869.1"/>
    <property type="molecule type" value="Genomic_DNA"/>
</dbReference>
<keyword evidence="5" id="KW-0548">Nucleotidyltransferase</keyword>
<dbReference type="Pfam" id="PF20966">
    <property type="entry name" value="MASE6"/>
    <property type="match status" value="1"/>
</dbReference>
<dbReference type="InterPro" id="IPR000160">
    <property type="entry name" value="GGDEF_dom"/>
</dbReference>
<evidence type="ECO:0000259" key="4">
    <source>
        <dbReference type="PROSITE" id="PS50887"/>
    </source>
</evidence>
<dbReference type="Pfam" id="PF00990">
    <property type="entry name" value="GGDEF"/>
    <property type="match status" value="1"/>
</dbReference>
<sequence>MESRFLNYSQQSRIKILSLSSLCFAVLLPVLALINTVFDQEYSLALIQLTCSVFCGFVYYCSRQRRDNHRVVFAYAYVTIALSCATTMLSPLSTGAVAWSLLSPVLLYALLGEQRGFIATLVSLSLHLALLIEMVFPNKIWASSVIMNVGLCFIAIWVLTHAYERNRQQAELTLHNLATKDALTGCLNRLALIHNYESLRQEHSSHPMSMLILDIDFFKAINDEHGHSCGDRVLQEMGQVLTTLTNTDIYRIGGEEFCLLLPREDLEQAARLAEALRNEIDQHQFLSGTKNLHLTLSIGVCACEEHELSKVLMMADVELYRAKQSGRNQIKVCSDKGHTITAAHV</sequence>
<keyword evidence="3" id="KW-0812">Transmembrane</keyword>
<feature type="transmembrane region" description="Helical" evidence="3">
    <location>
        <begin position="42"/>
        <end position="60"/>
    </location>
</feature>
<keyword evidence="5" id="KW-0808">Transferase</keyword>
<evidence type="ECO:0000256" key="2">
    <source>
        <dbReference type="ARBA" id="ARBA00034247"/>
    </source>
</evidence>
<dbReference type="InterPro" id="IPR043128">
    <property type="entry name" value="Rev_trsase/Diguanyl_cyclase"/>
</dbReference>
<comment type="caution">
    <text evidence="5">The sequence shown here is derived from an EMBL/GenBank/DDBJ whole genome shotgun (WGS) entry which is preliminary data.</text>
</comment>
<dbReference type="InterPro" id="IPR029787">
    <property type="entry name" value="Nucleotide_cyclase"/>
</dbReference>
<dbReference type="RefSeq" id="WP_289961027.1">
    <property type="nucleotide sequence ID" value="NZ_JAUEOZ010000001.1"/>
</dbReference>
<dbReference type="InterPro" id="IPR048435">
    <property type="entry name" value="MASE6"/>
</dbReference>
<keyword evidence="3" id="KW-0472">Membrane</keyword>
<dbReference type="PROSITE" id="PS50887">
    <property type="entry name" value="GGDEF"/>
    <property type="match status" value="1"/>
</dbReference>
<evidence type="ECO:0000313" key="6">
    <source>
        <dbReference type="Proteomes" id="UP001169719"/>
    </source>
</evidence>
<dbReference type="SUPFAM" id="SSF55073">
    <property type="entry name" value="Nucleotide cyclase"/>
    <property type="match status" value="1"/>
</dbReference>
<dbReference type="EC" id="2.7.7.65" evidence="1"/>
<evidence type="ECO:0000256" key="3">
    <source>
        <dbReference type="SAM" id="Phobius"/>
    </source>
</evidence>
<name>A0ABT7XYL2_9VIBR</name>
<proteinExistence type="predicted"/>
<dbReference type="PANTHER" id="PTHR45138">
    <property type="entry name" value="REGULATORY COMPONENTS OF SENSORY TRANSDUCTION SYSTEM"/>
    <property type="match status" value="1"/>
</dbReference>
<feature type="transmembrane region" description="Helical" evidence="3">
    <location>
        <begin position="96"/>
        <end position="111"/>
    </location>
</feature>
<dbReference type="SMART" id="SM00267">
    <property type="entry name" value="GGDEF"/>
    <property type="match status" value="1"/>
</dbReference>
<keyword evidence="6" id="KW-1185">Reference proteome</keyword>
<reference evidence="5" key="1">
    <citation type="submission" date="2024-05" db="EMBL/GenBank/DDBJ databases">
        <title>Genome Sequences of Four Agar- Degrading Marine Bacteria.</title>
        <authorList>
            <person name="Phillips E.K."/>
            <person name="Shaffer J.C."/>
            <person name="Henson M.W."/>
            <person name="Temperton B."/>
            <person name="Thrash C.J."/>
            <person name="Martin M.O."/>
        </authorList>
    </citation>
    <scope>NUCLEOTIDE SEQUENCE</scope>
    <source>
        <strain evidence="5">EKP203</strain>
    </source>
</reference>
<accession>A0ABT7XYL2</accession>
<gene>
    <name evidence="5" type="ORF">QWJ08_05635</name>
</gene>
<feature type="transmembrane region" description="Helical" evidence="3">
    <location>
        <begin position="116"/>
        <end position="134"/>
    </location>
</feature>
<dbReference type="CDD" id="cd01949">
    <property type="entry name" value="GGDEF"/>
    <property type="match status" value="1"/>
</dbReference>
<keyword evidence="3" id="KW-1133">Transmembrane helix</keyword>
<feature type="transmembrane region" description="Helical" evidence="3">
    <location>
        <begin position="72"/>
        <end position="90"/>
    </location>
</feature>
<dbReference type="NCBIfam" id="TIGR00254">
    <property type="entry name" value="GGDEF"/>
    <property type="match status" value="1"/>
</dbReference>
<dbReference type="InterPro" id="IPR050469">
    <property type="entry name" value="Diguanylate_Cyclase"/>
</dbReference>
<protein>
    <recommendedName>
        <fullName evidence="1">diguanylate cyclase</fullName>
        <ecNumber evidence="1">2.7.7.65</ecNumber>
    </recommendedName>
</protein>
<dbReference type="GO" id="GO:0052621">
    <property type="term" value="F:diguanylate cyclase activity"/>
    <property type="evidence" value="ECO:0007669"/>
    <property type="project" value="UniProtKB-EC"/>
</dbReference>
<dbReference type="Proteomes" id="UP001169719">
    <property type="component" value="Unassembled WGS sequence"/>
</dbReference>
<dbReference type="Gene3D" id="3.30.70.270">
    <property type="match status" value="1"/>
</dbReference>
<feature type="domain" description="GGDEF" evidence="4">
    <location>
        <begin position="206"/>
        <end position="335"/>
    </location>
</feature>
<feature type="transmembrane region" description="Helical" evidence="3">
    <location>
        <begin position="140"/>
        <end position="159"/>
    </location>
</feature>
<comment type="catalytic activity">
    <reaction evidence="2">
        <text>2 GTP = 3',3'-c-di-GMP + 2 diphosphate</text>
        <dbReference type="Rhea" id="RHEA:24898"/>
        <dbReference type="ChEBI" id="CHEBI:33019"/>
        <dbReference type="ChEBI" id="CHEBI:37565"/>
        <dbReference type="ChEBI" id="CHEBI:58805"/>
        <dbReference type="EC" id="2.7.7.65"/>
    </reaction>
</comment>
<organism evidence="5 6">
    <name type="scientific">Vibrio agarivorans</name>
    <dbReference type="NCBI Taxonomy" id="153622"/>
    <lineage>
        <taxon>Bacteria</taxon>
        <taxon>Pseudomonadati</taxon>
        <taxon>Pseudomonadota</taxon>
        <taxon>Gammaproteobacteria</taxon>
        <taxon>Vibrionales</taxon>
        <taxon>Vibrionaceae</taxon>
        <taxon>Vibrio</taxon>
    </lineage>
</organism>
<evidence type="ECO:0000256" key="1">
    <source>
        <dbReference type="ARBA" id="ARBA00012528"/>
    </source>
</evidence>